<keyword evidence="3" id="KW-1185">Reference proteome</keyword>
<organism evidence="2 3">
    <name type="scientific">Melghirimyces profundicolus</name>
    <dbReference type="NCBI Taxonomy" id="1242148"/>
    <lineage>
        <taxon>Bacteria</taxon>
        <taxon>Bacillati</taxon>
        <taxon>Bacillota</taxon>
        <taxon>Bacilli</taxon>
        <taxon>Bacillales</taxon>
        <taxon>Thermoactinomycetaceae</taxon>
        <taxon>Melghirimyces</taxon>
    </lineage>
</organism>
<evidence type="ECO:0000313" key="3">
    <source>
        <dbReference type="Proteomes" id="UP000244240"/>
    </source>
</evidence>
<sequence>MDIPLIAVDAGRHGTKVKNARGMFCFPSSVSKAIEGHREHLENDLEVRYNGKDYFVGELAQREGYPQRLMTESKVHDQTLLEVLVAVFRSEVMDRCRVMTGLPINLYTDERERAGLKRLLEGEHEVTVNGVHRRFTIEKVGLALECASSYFAAPESGTVRIVDPGARTTNYATFKDGIYIGKESGTIPLGWDSVRGADPDLMAGQIASEIGKSWSPSNRVKIIGGKAEELEEPLKRIGFGFAYAAERPLYANVEGFYEVGRSLTHA</sequence>
<proteinExistence type="predicted"/>
<reference evidence="2 3" key="1">
    <citation type="submission" date="2018-04" db="EMBL/GenBank/DDBJ databases">
        <title>Genomic Encyclopedia of Archaeal and Bacterial Type Strains, Phase II (KMG-II): from individual species to whole genera.</title>
        <authorList>
            <person name="Goeker M."/>
        </authorList>
    </citation>
    <scope>NUCLEOTIDE SEQUENCE [LARGE SCALE GENOMIC DNA]</scope>
    <source>
        <strain evidence="2 3">DSM 45787</strain>
    </source>
</reference>
<dbReference type="CDD" id="cd10227">
    <property type="entry name" value="ASKHA_NBD_ParM-like"/>
    <property type="match status" value="1"/>
</dbReference>
<dbReference type="InterPro" id="IPR040607">
    <property type="entry name" value="ALP_N"/>
</dbReference>
<protein>
    <recommendedName>
        <fullName evidence="1">Actin-like protein N-terminal domain-containing protein</fullName>
    </recommendedName>
</protein>
<evidence type="ECO:0000259" key="1">
    <source>
        <dbReference type="Pfam" id="PF17989"/>
    </source>
</evidence>
<dbReference type="Pfam" id="PF17989">
    <property type="entry name" value="ALP_N"/>
    <property type="match status" value="1"/>
</dbReference>
<dbReference type="OrthoDB" id="2677727at2"/>
<dbReference type="Proteomes" id="UP000244240">
    <property type="component" value="Unassembled WGS sequence"/>
</dbReference>
<dbReference type="AlphaFoldDB" id="A0A2T6C2I4"/>
<accession>A0A2T6C2I4</accession>
<gene>
    <name evidence="2" type="ORF">C8P63_10542</name>
</gene>
<name>A0A2T6C2I4_9BACL</name>
<dbReference type="RefSeq" id="WP_108022251.1">
    <property type="nucleotide sequence ID" value="NZ_QBKR01000005.1"/>
</dbReference>
<dbReference type="EMBL" id="QBKR01000005">
    <property type="protein sequence ID" value="PTX62447.1"/>
    <property type="molecule type" value="Genomic_DNA"/>
</dbReference>
<dbReference type="Gene3D" id="3.30.420.40">
    <property type="match status" value="1"/>
</dbReference>
<evidence type="ECO:0000313" key="2">
    <source>
        <dbReference type="EMBL" id="PTX62447.1"/>
    </source>
</evidence>
<comment type="caution">
    <text evidence="2">The sequence shown here is derived from an EMBL/GenBank/DDBJ whole genome shotgun (WGS) entry which is preliminary data.</text>
</comment>
<dbReference type="SUPFAM" id="SSF53067">
    <property type="entry name" value="Actin-like ATPase domain"/>
    <property type="match status" value="1"/>
</dbReference>
<dbReference type="InterPro" id="IPR043129">
    <property type="entry name" value="ATPase_NBD"/>
</dbReference>
<feature type="domain" description="Actin-like protein N-terminal" evidence="1">
    <location>
        <begin position="7"/>
        <end position="145"/>
    </location>
</feature>